<dbReference type="Pfam" id="PF12796">
    <property type="entry name" value="Ank_2"/>
    <property type="match status" value="2"/>
</dbReference>
<dbReference type="Gene3D" id="1.25.40.20">
    <property type="entry name" value="Ankyrin repeat-containing domain"/>
    <property type="match status" value="3"/>
</dbReference>
<reference evidence="6" key="1">
    <citation type="journal article" date="2014" name="Proc. Natl. Acad. Sci. U.S.A.">
        <title>Extensive sampling of basidiomycete genomes demonstrates inadequacy of the white-rot/brown-rot paradigm for wood decay fungi.</title>
        <authorList>
            <person name="Riley R."/>
            <person name="Salamov A.A."/>
            <person name="Brown D.W."/>
            <person name="Nagy L.G."/>
            <person name="Floudas D."/>
            <person name="Held B.W."/>
            <person name="Levasseur A."/>
            <person name="Lombard V."/>
            <person name="Morin E."/>
            <person name="Otillar R."/>
            <person name="Lindquist E.A."/>
            <person name="Sun H."/>
            <person name="LaButti K.M."/>
            <person name="Schmutz J."/>
            <person name="Jabbour D."/>
            <person name="Luo H."/>
            <person name="Baker S.E."/>
            <person name="Pisabarro A.G."/>
            <person name="Walton J.D."/>
            <person name="Blanchette R.A."/>
            <person name="Henrissat B."/>
            <person name="Martin F."/>
            <person name="Cullen D."/>
            <person name="Hibbett D.S."/>
            <person name="Grigoriev I.V."/>
        </authorList>
    </citation>
    <scope>NUCLEOTIDE SEQUENCE [LARGE SCALE GENOMIC DNA]</scope>
    <source>
        <strain evidence="6">FD-172 SS1</strain>
    </source>
</reference>
<dbReference type="AlphaFoldDB" id="A0A067N2S6"/>
<dbReference type="EMBL" id="KL198016">
    <property type="protein sequence ID" value="KDQ21255.1"/>
    <property type="molecule type" value="Genomic_DNA"/>
</dbReference>
<dbReference type="SMART" id="SM00248">
    <property type="entry name" value="ANK"/>
    <property type="match status" value="5"/>
</dbReference>
<dbReference type="HOGENOM" id="CLU_604082_0_0_1"/>
<keyword evidence="6" id="KW-1185">Reference proteome</keyword>
<evidence type="ECO:0000256" key="2">
    <source>
        <dbReference type="ARBA" id="ARBA00023043"/>
    </source>
</evidence>
<dbReference type="Proteomes" id="UP000027195">
    <property type="component" value="Unassembled WGS sequence"/>
</dbReference>
<dbReference type="InParanoid" id="A0A067N2S6"/>
<feature type="region of interest" description="Disordered" evidence="4">
    <location>
        <begin position="1"/>
        <end position="20"/>
    </location>
</feature>
<feature type="repeat" description="ANK" evidence="3">
    <location>
        <begin position="74"/>
        <end position="106"/>
    </location>
</feature>
<feature type="repeat" description="ANK" evidence="3">
    <location>
        <begin position="289"/>
        <end position="326"/>
    </location>
</feature>
<evidence type="ECO:0000313" key="6">
    <source>
        <dbReference type="Proteomes" id="UP000027195"/>
    </source>
</evidence>
<protein>
    <submittedName>
        <fullName evidence="5">Uncharacterized protein</fullName>
    </submittedName>
</protein>
<dbReference type="PROSITE" id="PS50297">
    <property type="entry name" value="ANK_REP_REGION"/>
    <property type="match status" value="2"/>
</dbReference>
<dbReference type="PANTHER" id="PTHR24171">
    <property type="entry name" value="ANKYRIN REPEAT DOMAIN-CONTAINING PROTEIN 39-RELATED"/>
    <property type="match status" value="1"/>
</dbReference>
<evidence type="ECO:0000313" key="5">
    <source>
        <dbReference type="EMBL" id="KDQ21255.1"/>
    </source>
</evidence>
<evidence type="ECO:0000256" key="1">
    <source>
        <dbReference type="ARBA" id="ARBA00022737"/>
    </source>
</evidence>
<gene>
    <name evidence="5" type="ORF">BOTBODRAFT_141552</name>
</gene>
<dbReference type="STRING" id="930990.A0A067N2S6"/>
<evidence type="ECO:0000256" key="3">
    <source>
        <dbReference type="PROSITE-ProRule" id="PRU00023"/>
    </source>
</evidence>
<dbReference type="SUPFAM" id="SSF48403">
    <property type="entry name" value="Ankyrin repeat"/>
    <property type="match status" value="1"/>
</dbReference>
<organism evidence="5 6">
    <name type="scientific">Botryobasidium botryosum (strain FD-172 SS1)</name>
    <dbReference type="NCBI Taxonomy" id="930990"/>
    <lineage>
        <taxon>Eukaryota</taxon>
        <taxon>Fungi</taxon>
        <taxon>Dikarya</taxon>
        <taxon>Basidiomycota</taxon>
        <taxon>Agaricomycotina</taxon>
        <taxon>Agaricomycetes</taxon>
        <taxon>Cantharellales</taxon>
        <taxon>Botryobasidiaceae</taxon>
        <taxon>Botryobasidium</taxon>
    </lineage>
</organism>
<keyword evidence="1" id="KW-0677">Repeat</keyword>
<dbReference type="OrthoDB" id="194358at2759"/>
<name>A0A067N2S6_BOTB1</name>
<accession>A0A067N2S6</accession>
<keyword evidence="2 3" id="KW-0040">ANK repeat</keyword>
<dbReference type="PROSITE" id="PS50088">
    <property type="entry name" value="ANK_REPEAT"/>
    <property type="match status" value="3"/>
</dbReference>
<proteinExistence type="predicted"/>
<feature type="repeat" description="ANK" evidence="3">
    <location>
        <begin position="255"/>
        <end position="284"/>
    </location>
</feature>
<dbReference type="InterPro" id="IPR002110">
    <property type="entry name" value="Ankyrin_rpt"/>
</dbReference>
<dbReference type="InterPro" id="IPR036770">
    <property type="entry name" value="Ankyrin_rpt-contain_sf"/>
</dbReference>
<evidence type="ECO:0000256" key="4">
    <source>
        <dbReference type="SAM" id="MobiDB-lite"/>
    </source>
</evidence>
<feature type="compositionally biased region" description="Polar residues" evidence="4">
    <location>
        <begin position="7"/>
        <end position="16"/>
    </location>
</feature>
<sequence length="453" mass="49908">MRKFTRASRTIRASNGTRERKHWEDHDISTIPKTILDVNLLHQPHEFVTFMDPAAAKRFLDRGESPNIAWARADNLTPLHIAASLGPASLVRKLLDHGAQTDAVDSHKRTPLHLAARAISFARISKSTNLPVVPDESEYYIKVLLIHRFNEDGDITERIRLLVTAGAKLNARDSMGRTPLVYALLSIIDSIAPAQALLEAGANVHVRYNSATPLLHDLPYMELALGGSTTAPDKIRWVLKALLGEGADIGGRDRLERTALHLAVELGCRATVKALLDMGAGVHACVGENANTPLHLAVQLQLPGGICFEICELLLAAGADPTRRNGCDETPISLAVKYDDRILNSLTLPQPGNMPRLMRYMEQLRKENETQPGLRSVNLKYLRGLYLHIRCFPSDPEIQSYEIQKPTALLSGRGGYGECYRGTFLGLFEVALKCIRVPQVGGDQSPAVKLRKV</sequence>